<reference evidence="3" key="1">
    <citation type="journal article" date="2020" name="Nat. Commun.">
        <title>Genome assembly of wild tea tree DASZ reveals pedigree and selection history of tea varieties.</title>
        <authorList>
            <person name="Zhang W."/>
            <person name="Zhang Y."/>
            <person name="Qiu H."/>
            <person name="Guo Y."/>
            <person name="Wan H."/>
            <person name="Zhang X."/>
            <person name="Scossa F."/>
            <person name="Alseekh S."/>
            <person name="Zhang Q."/>
            <person name="Wang P."/>
            <person name="Xu L."/>
            <person name="Schmidt M.H."/>
            <person name="Jia X."/>
            <person name="Li D."/>
            <person name="Zhu A."/>
            <person name="Guo F."/>
            <person name="Chen W."/>
            <person name="Ni D."/>
            <person name="Usadel B."/>
            <person name="Fernie A.R."/>
            <person name="Wen W."/>
        </authorList>
    </citation>
    <scope>NUCLEOTIDE SEQUENCE [LARGE SCALE GENOMIC DNA]</scope>
    <source>
        <strain evidence="3">cv. G240</strain>
    </source>
</reference>
<keyword evidence="1" id="KW-1133">Transmembrane helix</keyword>
<dbReference type="Proteomes" id="UP000593564">
    <property type="component" value="Unassembled WGS sequence"/>
</dbReference>
<sequence>MDREQEEMRFLGLFGIYAEYSAKSSLALILPLSFMFLAHMEVYALLFSKIRHDEYQLRGTLDGTQKHDKLSDLISSEMTILWLFRLAYFTCFLIFFLLSTIAVVYTIASIYTTRPMTFKKVMSVVPKVWKRLMVTFLCCFFTLFLYNVVAVLLYILWAFTVRDTDAAARVLIIMVRLYAIGFFYLTIVWQIASVVSVLEDSYGFKAMIKSKNLIKGKMWITIVIFFKLNFAMVAIEILFEKLVTVIYFVCKSYHHENIDKSTLSDHLEVYLGEDVPLTAKDVQLEQAHV</sequence>
<dbReference type="EMBL" id="JACBKZ010000009">
    <property type="protein sequence ID" value="KAF5942416.1"/>
    <property type="molecule type" value="Genomic_DNA"/>
</dbReference>
<proteinExistence type="predicted"/>
<feature type="transmembrane region" description="Helical" evidence="1">
    <location>
        <begin position="219"/>
        <end position="239"/>
    </location>
</feature>
<dbReference type="PANTHER" id="PTHR33133">
    <property type="entry name" value="OS08G0107100 PROTEIN-RELATED"/>
    <property type="match status" value="1"/>
</dbReference>
<dbReference type="AlphaFoldDB" id="A0A7J7GSE4"/>
<gene>
    <name evidence="2" type="ORF">HYC85_020058</name>
</gene>
<evidence type="ECO:0000256" key="1">
    <source>
        <dbReference type="SAM" id="Phobius"/>
    </source>
</evidence>
<feature type="transmembrane region" description="Helical" evidence="1">
    <location>
        <begin position="132"/>
        <end position="157"/>
    </location>
</feature>
<evidence type="ECO:0000313" key="2">
    <source>
        <dbReference type="EMBL" id="KAF5942416.1"/>
    </source>
</evidence>
<keyword evidence="1" id="KW-0472">Membrane</keyword>
<feature type="transmembrane region" description="Helical" evidence="1">
    <location>
        <begin position="26"/>
        <end position="46"/>
    </location>
</feature>
<feature type="transmembrane region" description="Helical" evidence="1">
    <location>
        <begin position="177"/>
        <end position="198"/>
    </location>
</feature>
<comment type="caution">
    <text evidence="2">The sequence shown here is derived from an EMBL/GenBank/DDBJ whole genome shotgun (WGS) entry which is preliminary data.</text>
</comment>
<dbReference type="PANTHER" id="PTHR33133:SF51">
    <property type="entry name" value="THH1_TOM1_TOM3 DOMAIN-CONTAINING PROTEIN"/>
    <property type="match status" value="1"/>
</dbReference>
<protein>
    <submittedName>
        <fullName evidence="2">Uncharacterized protein</fullName>
    </submittedName>
</protein>
<reference evidence="2 3" key="2">
    <citation type="submission" date="2020-07" db="EMBL/GenBank/DDBJ databases">
        <title>Genome assembly of wild tea tree DASZ reveals pedigree and selection history of tea varieties.</title>
        <authorList>
            <person name="Zhang W."/>
        </authorList>
    </citation>
    <scope>NUCLEOTIDE SEQUENCE [LARGE SCALE GENOMIC DNA]</scope>
    <source>
        <strain evidence="3">cv. G240</strain>
        <tissue evidence="2">Leaf</tissue>
    </source>
</reference>
<evidence type="ECO:0000313" key="3">
    <source>
        <dbReference type="Proteomes" id="UP000593564"/>
    </source>
</evidence>
<name>A0A7J7GSE4_CAMSI</name>
<feature type="transmembrane region" description="Helical" evidence="1">
    <location>
        <begin position="86"/>
        <end position="111"/>
    </location>
</feature>
<keyword evidence="1" id="KW-0812">Transmembrane</keyword>
<keyword evidence="3" id="KW-1185">Reference proteome</keyword>
<accession>A0A7J7GSE4</accession>
<organism evidence="2 3">
    <name type="scientific">Camellia sinensis</name>
    <name type="common">Tea plant</name>
    <name type="synonym">Thea sinensis</name>
    <dbReference type="NCBI Taxonomy" id="4442"/>
    <lineage>
        <taxon>Eukaryota</taxon>
        <taxon>Viridiplantae</taxon>
        <taxon>Streptophyta</taxon>
        <taxon>Embryophyta</taxon>
        <taxon>Tracheophyta</taxon>
        <taxon>Spermatophyta</taxon>
        <taxon>Magnoliopsida</taxon>
        <taxon>eudicotyledons</taxon>
        <taxon>Gunneridae</taxon>
        <taxon>Pentapetalae</taxon>
        <taxon>asterids</taxon>
        <taxon>Ericales</taxon>
        <taxon>Theaceae</taxon>
        <taxon>Camellia</taxon>
    </lineage>
</organism>